<name>J3M6W0_ORYBR</name>
<keyword evidence="3" id="KW-1185">Reference proteome</keyword>
<dbReference type="Gramene" id="OB05G23340.1">
    <property type="protein sequence ID" value="OB05G23340.1"/>
    <property type="gene ID" value="OB05G23340"/>
</dbReference>
<dbReference type="Proteomes" id="UP000006038">
    <property type="component" value="Chromosome 5"/>
</dbReference>
<reference evidence="2" key="1">
    <citation type="journal article" date="2013" name="Nat. Commun.">
        <title>Whole-genome sequencing of Oryza brachyantha reveals mechanisms underlying Oryza genome evolution.</title>
        <authorList>
            <person name="Chen J."/>
            <person name="Huang Q."/>
            <person name="Gao D."/>
            <person name="Wang J."/>
            <person name="Lang Y."/>
            <person name="Liu T."/>
            <person name="Li B."/>
            <person name="Bai Z."/>
            <person name="Luis Goicoechea J."/>
            <person name="Liang C."/>
            <person name="Chen C."/>
            <person name="Zhang W."/>
            <person name="Sun S."/>
            <person name="Liao Y."/>
            <person name="Zhang X."/>
            <person name="Yang L."/>
            <person name="Song C."/>
            <person name="Wang M."/>
            <person name="Shi J."/>
            <person name="Liu G."/>
            <person name="Liu J."/>
            <person name="Zhou H."/>
            <person name="Zhou W."/>
            <person name="Yu Q."/>
            <person name="An N."/>
            <person name="Chen Y."/>
            <person name="Cai Q."/>
            <person name="Wang B."/>
            <person name="Liu B."/>
            <person name="Min J."/>
            <person name="Huang Y."/>
            <person name="Wu H."/>
            <person name="Li Z."/>
            <person name="Zhang Y."/>
            <person name="Yin Y."/>
            <person name="Song W."/>
            <person name="Jiang J."/>
            <person name="Jackson S.A."/>
            <person name="Wing R.A."/>
            <person name="Wang J."/>
            <person name="Chen M."/>
        </authorList>
    </citation>
    <scope>NUCLEOTIDE SEQUENCE [LARGE SCALE GENOMIC DNA]</scope>
    <source>
        <strain evidence="2">cv. IRGC 101232</strain>
    </source>
</reference>
<evidence type="ECO:0000313" key="3">
    <source>
        <dbReference type="Proteomes" id="UP000006038"/>
    </source>
</evidence>
<reference evidence="2" key="2">
    <citation type="submission" date="2013-04" db="UniProtKB">
        <authorList>
            <consortium name="EnsemblPlants"/>
        </authorList>
    </citation>
    <scope>IDENTIFICATION</scope>
</reference>
<evidence type="ECO:0000256" key="1">
    <source>
        <dbReference type="SAM" id="MobiDB-lite"/>
    </source>
</evidence>
<feature type="compositionally biased region" description="Acidic residues" evidence="1">
    <location>
        <begin position="231"/>
        <end position="240"/>
    </location>
</feature>
<protein>
    <submittedName>
        <fullName evidence="2">Uncharacterized protein</fullName>
    </submittedName>
</protein>
<dbReference type="HOGENOM" id="CLU_1099946_0_0_1"/>
<evidence type="ECO:0000313" key="2">
    <source>
        <dbReference type="EnsemblPlants" id="OB05G23340.1"/>
    </source>
</evidence>
<feature type="region of interest" description="Disordered" evidence="1">
    <location>
        <begin position="198"/>
        <end position="240"/>
    </location>
</feature>
<dbReference type="EnsemblPlants" id="OB05G23340.1">
    <property type="protein sequence ID" value="OB05G23340.1"/>
    <property type="gene ID" value="OB05G23340"/>
</dbReference>
<organism evidence="2">
    <name type="scientific">Oryza brachyantha</name>
    <name type="common">malo sina</name>
    <dbReference type="NCBI Taxonomy" id="4533"/>
    <lineage>
        <taxon>Eukaryota</taxon>
        <taxon>Viridiplantae</taxon>
        <taxon>Streptophyta</taxon>
        <taxon>Embryophyta</taxon>
        <taxon>Tracheophyta</taxon>
        <taxon>Spermatophyta</taxon>
        <taxon>Magnoliopsida</taxon>
        <taxon>Liliopsida</taxon>
        <taxon>Poales</taxon>
        <taxon>Poaceae</taxon>
        <taxon>BOP clade</taxon>
        <taxon>Oryzoideae</taxon>
        <taxon>Oryzeae</taxon>
        <taxon>Oryzinae</taxon>
        <taxon>Oryza</taxon>
    </lineage>
</organism>
<feature type="compositionally biased region" description="Low complexity" evidence="1">
    <location>
        <begin position="209"/>
        <end position="225"/>
    </location>
</feature>
<dbReference type="AlphaFoldDB" id="J3M6W0"/>
<proteinExistence type="predicted"/>
<sequence>MDRGQVVDVLQGEMLGIFDKISQLQLRVQGSSSMSCSSNSADNIAQPQCEVDERQNSVECELHIASPSLSSSFRSTDSTAQAQAVDEAQLPVDELLLPADESEPLQHYTDDEPQVPADVPLLVGEPLQLGSSSSSSSLKSSDNIAELLGRVLDVHFTVESPQLASSGLSNLVKSSDNIAIFQKSVDVDDSPQLPSFSLASPEKLTASNSEKLTASKSSWSSAVESNPVISGDDETDDDSWDVVDDEAMYMCTN</sequence>
<accession>J3M6W0</accession>